<organism evidence="9 10">
    <name type="scientific">Blumeria graminis f. sp. tritici 96224</name>
    <dbReference type="NCBI Taxonomy" id="1268274"/>
    <lineage>
        <taxon>Eukaryota</taxon>
        <taxon>Fungi</taxon>
        <taxon>Dikarya</taxon>
        <taxon>Ascomycota</taxon>
        <taxon>Pezizomycotina</taxon>
        <taxon>Leotiomycetes</taxon>
        <taxon>Erysiphales</taxon>
        <taxon>Erysiphaceae</taxon>
        <taxon>Blumeria</taxon>
    </lineage>
</organism>
<feature type="compositionally biased region" description="Polar residues" evidence="8">
    <location>
        <begin position="117"/>
        <end position="126"/>
    </location>
</feature>
<evidence type="ECO:0000313" key="9">
    <source>
        <dbReference type="EMBL" id="EPQ61873.1"/>
    </source>
</evidence>
<evidence type="ECO:0000256" key="2">
    <source>
        <dbReference type="ARBA" id="ARBA00009863"/>
    </source>
</evidence>
<dbReference type="AlphaFoldDB" id="A0A656KEC0"/>
<dbReference type="PANTHER" id="PTHR12810:SF0">
    <property type="entry name" value="SMALL RIBOSOMAL SUBUNIT PROTEIN MS29"/>
    <property type="match status" value="1"/>
</dbReference>
<feature type="region of interest" description="Disordered" evidence="8">
    <location>
        <begin position="43"/>
        <end position="82"/>
    </location>
</feature>
<reference evidence="10" key="1">
    <citation type="journal article" date="2013" name="Nat. Genet.">
        <title>The wheat powdery mildew genome shows the unique evolution of an obligate biotroph.</title>
        <authorList>
            <person name="Wicker T."/>
            <person name="Oberhaensli S."/>
            <person name="Parlange F."/>
            <person name="Buchmann J.P."/>
            <person name="Shatalina M."/>
            <person name="Roffler S."/>
            <person name="Ben-David R."/>
            <person name="Dolezel J."/>
            <person name="Simkova H."/>
            <person name="Schulze-Lefert P."/>
            <person name="Spanu P.D."/>
            <person name="Bruggmann R."/>
            <person name="Amselem J."/>
            <person name="Quesneville H."/>
            <person name="Ver Loren van Themaat E."/>
            <person name="Paape T."/>
            <person name="Shimizu K.K."/>
            <person name="Keller B."/>
        </authorList>
    </citation>
    <scope>NUCLEOTIDE SEQUENCE [LARGE SCALE GENOMIC DNA]</scope>
    <source>
        <strain evidence="10">96224</strain>
    </source>
</reference>
<evidence type="ECO:0000256" key="4">
    <source>
        <dbReference type="ARBA" id="ARBA00022980"/>
    </source>
</evidence>
<keyword evidence="4" id="KW-0689">Ribosomal protein</keyword>
<dbReference type="InterPro" id="IPR019368">
    <property type="entry name" value="Ribosomal_mS29"/>
</dbReference>
<evidence type="ECO:0000256" key="3">
    <source>
        <dbReference type="ARBA" id="ARBA00022946"/>
    </source>
</evidence>
<dbReference type="OrthoDB" id="274828at2759"/>
<keyword evidence="3" id="KW-0809">Transit peptide</keyword>
<dbReference type="GO" id="GO:0003735">
    <property type="term" value="F:structural constituent of ribosome"/>
    <property type="evidence" value="ECO:0007669"/>
    <property type="project" value="TreeGrafter"/>
</dbReference>
<name>A0A656KEC0_BLUGR</name>
<feature type="region of interest" description="Disordered" evidence="8">
    <location>
        <begin position="117"/>
        <end position="143"/>
    </location>
</feature>
<evidence type="ECO:0000256" key="7">
    <source>
        <dbReference type="ARBA" id="ARBA00035140"/>
    </source>
</evidence>
<feature type="compositionally biased region" description="Basic and acidic residues" evidence="8">
    <location>
        <begin position="67"/>
        <end position="81"/>
    </location>
</feature>
<keyword evidence="5" id="KW-0496">Mitochondrion</keyword>
<evidence type="ECO:0000256" key="6">
    <source>
        <dbReference type="ARBA" id="ARBA00023274"/>
    </source>
</evidence>
<comment type="subcellular location">
    <subcellularLocation>
        <location evidence="1">Mitochondrion</location>
    </subcellularLocation>
</comment>
<dbReference type="Proteomes" id="UP000053110">
    <property type="component" value="Unassembled WGS sequence"/>
</dbReference>
<dbReference type="Pfam" id="PF10236">
    <property type="entry name" value="DAP3"/>
    <property type="match status" value="1"/>
</dbReference>
<proteinExistence type="inferred from homology"/>
<evidence type="ECO:0000256" key="1">
    <source>
        <dbReference type="ARBA" id="ARBA00004173"/>
    </source>
</evidence>
<comment type="similarity">
    <text evidence="2">Belongs to the mitochondrion-specific ribosomal protein mS29 family.</text>
</comment>
<dbReference type="GO" id="GO:0005763">
    <property type="term" value="C:mitochondrial small ribosomal subunit"/>
    <property type="evidence" value="ECO:0007669"/>
    <property type="project" value="TreeGrafter"/>
</dbReference>
<dbReference type="PANTHER" id="PTHR12810">
    <property type="entry name" value="MITOCHONDRIAL 28S RIBOSOMAL PROTEIN S29"/>
    <property type="match status" value="1"/>
</dbReference>
<evidence type="ECO:0000256" key="8">
    <source>
        <dbReference type="SAM" id="MobiDB-lite"/>
    </source>
</evidence>
<keyword evidence="6" id="KW-0687">Ribonucleoprotein</keyword>
<gene>
    <name evidence="9" type="ORF">BGT96224_3157</name>
</gene>
<evidence type="ECO:0000256" key="5">
    <source>
        <dbReference type="ARBA" id="ARBA00023128"/>
    </source>
</evidence>
<dbReference type="EMBL" id="KE375209">
    <property type="protein sequence ID" value="EPQ61873.1"/>
    <property type="molecule type" value="Genomic_DNA"/>
</dbReference>
<evidence type="ECO:0000313" key="10">
    <source>
        <dbReference type="Proteomes" id="UP000053110"/>
    </source>
</evidence>
<accession>A0A656KEC0</accession>
<protein>
    <recommendedName>
        <fullName evidence="7">Small ribosomal subunit protein mS29</fullName>
    </recommendedName>
</protein>
<sequence>MASMNYRRCLVKLPCYSSQFPLFNLSLQVISNAVLCIPFSTTANRKADRNGPPKKGTSSLRITKKAPVKEKGKPPAQGERKAMRKRIVLSNTNALEVELPEFNNTLIRELLSKAQPTPIKNKSPTKQLGKDKGSETSENTPAVSALEPASKLIGSVIGLSDKVIDGLRAANAFKITQSWRLFRQPGILIREESRILTELMVQAQENKQTLRLVIDGAKGTGKSMLLIHAISTGLIRDWIVINIPEAQEVTNAVTDYAPIPDSDLWCQNNLIAELLSKIAQANSVLLDSLPVTQIHRKLPAQIDSSTSIHRLCELGAREPDISWPFFLAFWAEITAQGRPPILMCLDGLSHILQNSLYLKPDLSHIHAQDLALIRHFTDYLSGARSLSNGGAFLAATSRSHSPISPTLELSVKRWEERMQKLEESKMDPYEKKYDTRSEKVLSDVEFLKLGGLTKDETKGLLEYWAKSGLFRSKVDDATVVEKWVLSGHGNAAEIQRSSLWMRV</sequence>